<evidence type="ECO:0000313" key="3">
    <source>
        <dbReference type="EMBL" id="AHB47666.1"/>
    </source>
</evidence>
<dbReference type="SUPFAM" id="SSF53850">
    <property type="entry name" value="Periplasmic binding protein-like II"/>
    <property type="match status" value="1"/>
</dbReference>
<dbReference type="AlphaFoldDB" id="V5SA94"/>
<feature type="domain" description="Solute-binding protein family 3/N-terminal" evidence="2">
    <location>
        <begin position="60"/>
        <end position="288"/>
    </location>
</feature>
<accession>V5SA94</accession>
<reference evidence="3 4" key="1">
    <citation type="journal article" date="2014" name="Genome Announc.">
        <title>Complete Genome Sequence of Hyphomicrobium nitrativorans Strain NL23, a Denitrifying Bacterium Isolated from Biofilm of a Methanol-Fed Denitrification System Treating Seawater at the Montreal Biodome.</title>
        <authorList>
            <person name="Martineau C."/>
            <person name="Villeneuve C."/>
            <person name="Mauffrey F."/>
            <person name="Villemur R."/>
        </authorList>
    </citation>
    <scope>NUCLEOTIDE SEQUENCE [LARGE SCALE GENOMIC DNA]</scope>
    <source>
        <strain evidence="3">NL23</strain>
    </source>
</reference>
<keyword evidence="4" id="KW-1185">Reference proteome</keyword>
<dbReference type="EMBL" id="CP006912">
    <property type="protein sequence ID" value="AHB47666.1"/>
    <property type="molecule type" value="Genomic_DNA"/>
</dbReference>
<dbReference type="Proteomes" id="UP000018542">
    <property type="component" value="Chromosome"/>
</dbReference>
<dbReference type="PANTHER" id="PTHR35936:SF35">
    <property type="entry name" value="L-CYSTINE-BINDING PROTEIN TCYJ"/>
    <property type="match status" value="1"/>
</dbReference>
<evidence type="ECO:0000259" key="2">
    <source>
        <dbReference type="SMART" id="SM00062"/>
    </source>
</evidence>
<organism evidence="3 4">
    <name type="scientific">Hyphomicrobium nitrativorans NL23</name>
    <dbReference type="NCBI Taxonomy" id="1029756"/>
    <lineage>
        <taxon>Bacteria</taxon>
        <taxon>Pseudomonadati</taxon>
        <taxon>Pseudomonadota</taxon>
        <taxon>Alphaproteobacteria</taxon>
        <taxon>Hyphomicrobiales</taxon>
        <taxon>Hyphomicrobiaceae</taxon>
        <taxon>Hyphomicrobium</taxon>
    </lineage>
</organism>
<dbReference type="InterPro" id="IPR001638">
    <property type="entry name" value="Solute-binding_3/MltF_N"/>
</dbReference>
<dbReference type="Gene3D" id="3.40.190.10">
    <property type="entry name" value="Periplasmic binding protein-like II"/>
    <property type="match status" value="2"/>
</dbReference>
<gene>
    <name evidence="3" type="ORF">W911_03330</name>
</gene>
<dbReference type="KEGG" id="hni:W911_03330"/>
<keyword evidence="1" id="KW-0732">Signal</keyword>
<evidence type="ECO:0000313" key="4">
    <source>
        <dbReference type="Proteomes" id="UP000018542"/>
    </source>
</evidence>
<dbReference type="SMART" id="SM00062">
    <property type="entry name" value="PBPb"/>
    <property type="match status" value="1"/>
</dbReference>
<sequence length="290" mass="31625">MTLNTLFGRSSLAIRLALVTVLLCAAMMVGLAGHAGAQSAGFQTDAATEAEQAAAPRRFVIRFLTEGEFPPFNYYDDEGVLAGFNVDLARAICLEANAACDIKVRPWDELLPSLGRGEADAVIAAHVVTAATLADVDFTDRYFHTPGRFAGRTEDGAHEVSPDGLDGVSIGVAKGTAHEAFVRAFFRDSKIVLFENPELAREGLQQKSVDVIFDDAISLAFWLNGSLSRQCCEFKGEAFLEPKYFGDGIAVAVPRSDPQIKALINDALKRVRQSGRFQELVERYFPLRIY</sequence>
<protein>
    <submittedName>
        <fullName evidence="3">ABC transporter substrate-binding protein</fullName>
    </submittedName>
</protein>
<dbReference type="RefSeq" id="WP_023786081.1">
    <property type="nucleotide sequence ID" value="NC_022997.1"/>
</dbReference>
<dbReference type="PANTHER" id="PTHR35936">
    <property type="entry name" value="MEMBRANE-BOUND LYTIC MUREIN TRANSGLYCOSYLASE F"/>
    <property type="match status" value="1"/>
</dbReference>
<name>V5SA94_9HYPH</name>
<dbReference type="STRING" id="1029756.W911_03330"/>
<dbReference type="HOGENOM" id="CLU_019602_18_0_5"/>
<dbReference type="Pfam" id="PF00497">
    <property type="entry name" value="SBP_bac_3"/>
    <property type="match status" value="1"/>
</dbReference>
<proteinExistence type="predicted"/>
<dbReference type="PATRIC" id="fig|1029756.8.peg.694"/>
<evidence type="ECO:0000256" key="1">
    <source>
        <dbReference type="ARBA" id="ARBA00022729"/>
    </source>
</evidence>
<dbReference type="CDD" id="cd01001">
    <property type="entry name" value="PBP2_HisJ_LAO_like"/>
    <property type="match status" value="1"/>
</dbReference>